<dbReference type="Proteomes" id="UP000314986">
    <property type="component" value="Unassembled WGS sequence"/>
</dbReference>
<keyword evidence="2" id="KW-1185">Reference proteome</keyword>
<reference evidence="1" key="5">
    <citation type="submission" date="2025-09" db="UniProtKB">
        <authorList>
            <consortium name="Ensembl"/>
        </authorList>
    </citation>
    <scope>IDENTIFICATION</scope>
</reference>
<dbReference type="InterPro" id="IPR029327">
    <property type="entry name" value="HAUS4"/>
</dbReference>
<sequence>MLVRLLPEVERRLRAKCLSVLCYYRPGYDEGPEGVKLAQFGRLSEELERERGLVRSGQQRHEEYRRVREKMSAAYLTVRGSVCVCVCESVCVCVRECVCV</sequence>
<accession>A0A4W3GU20</accession>
<dbReference type="InParanoid" id="A0A4W3GU20"/>
<reference evidence="2" key="2">
    <citation type="journal article" date="2007" name="PLoS Biol.">
        <title>Survey sequencing and comparative analysis of the elephant shark (Callorhinchus milii) genome.</title>
        <authorList>
            <person name="Venkatesh B."/>
            <person name="Kirkness E.F."/>
            <person name="Loh Y.H."/>
            <person name="Halpern A.L."/>
            <person name="Lee A.P."/>
            <person name="Johnson J."/>
            <person name="Dandona N."/>
            <person name="Viswanathan L.D."/>
            <person name="Tay A."/>
            <person name="Venter J.C."/>
            <person name="Strausberg R.L."/>
            <person name="Brenner S."/>
        </authorList>
    </citation>
    <scope>NUCLEOTIDE SEQUENCE [LARGE SCALE GENOMIC DNA]</scope>
</reference>
<protein>
    <submittedName>
        <fullName evidence="1">Uncharacterized protein</fullName>
    </submittedName>
</protein>
<evidence type="ECO:0000313" key="2">
    <source>
        <dbReference type="Proteomes" id="UP000314986"/>
    </source>
</evidence>
<reference evidence="2" key="1">
    <citation type="journal article" date="2006" name="Science">
        <title>Ancient noncoding elements conserved in the human genome.</title>
        <authorList>
            <person name="Venkatesh B."/>
            <person name="Kirkness E.F."/>
            <person name="Loh Y.H."/>
            <person name="Halpern A.L."/>
            <person name="Lee A.P."/>
            <person name="Johnson J."/>
            <person name="Dandona N."/>
            <person name="Viswanathan L.D."/>
            <person name="Tay A."/>
            <person name="Venter J.C."/>
            <person name="Strausberg R.L."/>
            <person name="Brenner S."/>
        </authorList>
    </citation>
    <scope>NUCLEOTIDE SEQUENCE [LARGE SCALE GENOMIC DNA]</scope>
</reference>
<name>A0A4W3GU20_CALMI</name>
<dbReference type="GO" id="GO:0070652">
    <property type="term" value="C:HAUS complex"/>
    <property type="evidence" value="ECO:0007669"/>
    <property type="project" value="InterPro"/>
</dbReference>
<dbReference type="GO" id="GO:0051225">
    <property type="term" value="P:spindle assembly"/>
    <property type="evidence" value="ECO:0007669"/>
    <property type="project" value="InterPro"/>
</dbReference>
<dbReference type="AlphaFoldDB" id="A0A4W3GU20"/>
<dbReference type="Pfam" id="PF14735">
    <property type="entry name" value="HAUS4"/>
    <property type="match status" value="1"/>
</dbReference>
<organism evidence="1 2">
    <name type="scientific">Callorhinchus milii</name>
    <name type="common">Ghost shark</name>
    <dbReference type="NCBI Taxonomy" id="7868"/>
    <lineage>
        <taxon>Eukaryota</taxon>
        <taxon>Metazoa</taxon>
        <taxon>Chordata</taxon>
        <taxon>Craniata</taxon>
        <taxon>Vertebrata</taxon>
        <taxon>Chondrichthyes</taxon>
        <taxon>Holocephali</taxon>
        <taxon>Chimaeriformes</taxon>
        <taxon>Callorhinchidae</taxon>
        <taxon>Callorhinchus</taxon>
    </lineage>
</organism>
<dbReference type="Ensembl" id="ENSCMIT00000001538.1">
    <property type="protein sequence ID" value="ENSCMIP00000001474.1"/>
    <property type="gene ID" value="ENSCMIG00000000940.1"/>
</dbReference>
<proteinExistence type="predicted"/>
<reference evidence="2" key="3">
    <citation type="journal article" date="2014" name="Nature">
        <title>Elephant shark genome provides unique insights into gnathostome evolution.</title>
        <authorList>
            <consortium name="International Elephant Shark Genome Sequencing Consortium"/>
            <person name="Venkatesh B."/>
            <person name="Lee A.P."/>
            <person name="Ravi V."/>
            <person name="Maurya A.K."/>
            <person name="Lian M.M."/>
            <person name="Swann J.B."/>
            <person name="Ohta Y."/>
            <person name="Flajnik M.F."/>
            <person name="Sutoh Y."/>
            <person name="Kasahara M."/>
            <person name="Hoon S."/>
            <person name="Gangu V."/>
            <person name="Roy S.W."/>
            <person name="Irimia M."/>
            <person name="Korzh V."/>
            <person name="Kondrychyn I."/>
            <person name="Lim Z.W."/>
            <person name="Tay B.H."/>
            <person name="Tohari S."/>
            <person name="Kong K.W."/>
            <person name="Ho S."/>
            <person name="Lorente-Galdos B."/>
            <person name="Quilez J."/>
            <person name="Marques-Bonet T."/>
            <person name="Raney B.J."/>
            <person name="Ingham P.W."/>
            <person name="Tay A."/>
            <person name="Hillier L.W."/>
            <person name="Minx P."/>
            <person name="Boehm T."/>
            <person name="Wilson R.K."/>
            <person name="Brenner S."/>
            <person name="Warren W.C."/>
        </authorList>
    </citation>
    <scope>NUCLEOTIDE SEQUENCE [LARGE SCALE GENOMIC DNA]</scope>
</reference>
<evidence type="ECO:0000313" key="1">
    <source>
        <dbReference type="Ensembl" id="ENSCMIP00000001474.1"/>
    </source>
</evidence>
<reference evidence="1" key="4">
    <citation type="submission" date="2025-08" db="UniProtKB">
        <authorList>
            <consortium name="Ensembl"/>
        </authorList>
    </citation>
    <scope>IDENTIFICATION</scope>
</reference>